<keyword evidence="3" id="KW-0342">GTP-binding</keyword>
<dbReference type="NCBIfam" id="NF003828">
    <property type="entry name" value="PRK05416.1"/>
    <property type="match status" value="1"/>
</dbReference>
<organism evidence="6 7">
    <name type="scientific">Streptobacillus felis</name>
    <dbReference type="NCBI Taxonomy" id="1384509"/>
    <lineage>
        <taxon>Bacteria</taxon>
        <taxon>Fusobacteriati</taxon>
        <taxon>Fusobacteriota</taxon>
        <taxon>Fusobacteriia</taxon>
        <taxon>Fusobacteriales</taxon>
        <taxon>Leptotrichiaceae</taxon>
        <taxon>Streptobacillus</taxon>
    </lineage>
</organism>
<evidence type="ECO:0000256" key="3">
    <source>
        <dbReference type="ARBA" id="ARBA00023134"/>
    </source>
</evidence>
<name>A0A7Z0TAD2_9FUSO</name>
<keyword evidence="7" id="KW-1185">Reference proteome</keyword>
<proteinExistence type="predicted"/>
<dbReference type="AlphaFoldDB" id="A0A7Z0TAD2"/>
<gene>
    <name evidence="6" type="primary">rapZ</name>
    <name evidence="6" type="ORF">HP397_03510</name>
</gene>
<dbReference type="RefSeq" id="WP_180135929.1">
    <property type="nucleotide sequence ID" value="NZ_JABMKT010000014.1"/>
</dbReference>
<dbReference type="GO" id="GO:0005524">
    <property type="term" value="F:ATP binding"/>
    <property type="evidence" value="ECO:0007669"/>
    <property type="project" value="UniProtKB-KW"/>
</dbReference>
<evidence type="ECO:0000313" key="7">
    <source>
        <dbReference type="Proteomes" id="UP000526184"/>
    </source>
</evidence>
<protein>
    <submittedName>
        <fullName evidence="6">RNase adapter RapZ</fullName>
    </submittedName>
</protein>
<sequence>MDNNILILGLSGSGKTTALKYLEDNGYYVSLNYPINHVLEIEDNSKKAISISIKSDDEIDVLEKIIISKKFIVIFLDASNEELVKRYELLRRTHPFLNDVDLNKAINAERDFLLPLKKYDINIIDTTRLKHKMLFEIIENTIFLKKKILISSFGYKFGIPQDANYVFDVRFLDNPYYLEELRDKTGNDESVYNYVMSFEDSNKLYDKVNDFFEFVLPIYFKNTKNSIHIAIGCTGGRHRSVTLVNKLHDVLKYKYDVFKIHREIDND</sequence>
<dbReference type="InterPro" id="IPR053930">
    <property type="entry name" value="RapZ-like_N"/>
</dbReference>
<dbReference type="PANTHER" id="PTHR30448:SF0">
    <property type="entry name" value="RNASE ADAPTER PROTEIN RAPZ"/>
    <property type="match status" value="1"/>
</dbReference>
<dbReference type="GO" id="GO:0005525">
    <property type="term" value="F:GTP binding"/>
    <property type="evidence" value="ECO:0007669"/>
    <property type="project" value="UniProtKB-KW"/>
</dbReference>
<dbReference type="Pfam" id="PF03668">
    <property type="entry name" value="RapZ-like_N"/>
    <property type="match status" value="1"/>
</dbReference>
<dbReference type="InterPro" id="IPR005337">
    <property type="entry name" value="RapZ-like"/>
</dbReference>
<evidence type="ECO:0000256" key="2">
    <source>
        <dbReference type="ARBA" id="ARBA00022840"/>
    </source>
</evidence>
<evidence type="ECO:0000313" key="6">
    <source>
        <dbReference type="EMBL" id="NYV27890.1"/>
    </source>
</evidence>
<comment type="caution">
    <text evidence="6">The sequence shown here is derived from an EMBL/GenBank/DDBJ whole genome shotgun (WGS) entry which is preliminary data.</text>
</comment>
<reference evidence="6 7" key="1">
    <citation type="submission" date="2020-05" db="EMBL/GenBank/DDBJ databases">
        <title>Streptobacillus felis strain LHL191014123.</title>
        <authorList>
            <person name="Fawzy A."/>
            <person name="Rau J."/>
            <person name="Risse K."/>
            <person name="Schauerte N."/>
            <person name="Geiger C."/>
            <person name="Blom J."/>
            <person name="Imirzalioglu C."/>
            <person name="Falgenhauer J."/>
            <person name="Bach A."/>
            <person name="Herden C."/>
            <person name="Eisenberg T."/>
        </authorList>
    </citation>
    <scope>NUCLEOTIDE SEQUENCE [LARGE SCALE GENOMIC DNA]</scope>
    <source>
        <strain evidence="6 7">LHL191014123</strain>
    </source>
</reference>
<accession>A0A7Z0TAD2</accession>
<feature type="domain" description="RapZ-like N-terminal" evidence="4">
    <location>
        <begin position="5"/>
        <end position="142"/>
    </location>
</feature>
<dbReference type="InterPro" id="IPR027417">
    <property type="entry name" value="P-loop_NTPase"/>
</dbReference>
<dbReference type="Pfam" id="PF22740">
    <property type="entry name" value="PapZ_C"/>
    <property type="match status" value="1"/>
</dbReference>
<dbReference type="SUPFAM" id="SSF52540">
    <property type="entry name" value="P-loop containing nucleoside triphosphate hydrolases"/>
    <property type="match status" value="1"/>
</dbReference>
<dbReference type="Proteomes" id="UP000526184">
    <property type="component" value="Unassembled WGS sequence"/>
</dbReference>
<dbReference type="Gene3D" id="3.40.50.300">
    <property type="entry name" value="P-loop containing nucleotide triphosphate hydrolases"/>
    <property type="match status" value="1"/>
</dbReference>
<dbReference type="PANTHER" id="PTHR30448">
    <property type="entry name" value="RNASE ADAPTER PROTEIN RAPZ"/>
    <property type="match status" value="1"/>
</dbReference>
<feature type="domain" description="RapZ C-terminal" evidence="5">
    <location>
        <begin position="147"/>
        <end position="264"/>
    </location>
</feature>
<evidence type="ECO:0000259" key="5">
    <source>
        <dbReference type="Pfam" id="PF22740"/>
    </source>
</evidence>
<dbReference type="InterPro" id="IPR053931">
    <property type="entry name" value="RapZ_C"/>
</dbReference>
<keyword evidence="1" id="KW-0547">Nucleotide-binding</keyword>
<dbReference type="EMBL" id="JABMKT010000014">
    <property type="protein sequence ID" value="NYV27890.1"/>
    <property type="molecule type" value="Genomic_DNA"/>
</dbReference>
<keyword evidence="2" id="KW-0067">ATP-binding</keyword>
<evidence type="ECO:0000256" key="1">
    <source>
        <dbReference type="ARBA" id="ARBA00022741"/>
    </source>
</evidence>
<evidence type="ECO:0000259" key="4">
    <source>
        <dbReference type="Pfam" id="PF03668"/>
    </source>
</evidence>